<dbReference type="InterPro" id="IPR036866">
    <property type="entry name" value="RibonucZ/Hydroxyglut_hydro"/>
</dbReference>
<dbReference type="Proteomes" id="UP000298642">
    <property type="component" value="Chromosome"/>
</dbReference>
<keyword evidence="1" id="KW-0378">Hydrolase</keyword>
<dbReference type="GO" id="GO:0016787">
    <property type="term" value="F:hydrolase activity"/>
    <property type="evidence" value="ECO:0007669"/>
    <property type="project" value="UniProtKB-KW"/>
</dbReference>
<evidence type="ECO:0000313" key="2">
    <source>
        <dbReference type="Proteomes" id="UP000298642"/>
    </source>
</evidence>
<gene>
    <name evidence="1" type="ORF">EIO64_13245</name>
</gene>
<evidence type="ECO:0000313" key="1">
    <source>
        <dbReference type="EMBL" id="QCI60061.1"/>
    </source>
</evidence>
<sequence>MSHCQITLSVNAGVALHLGAMRVWSDALHDHRVVGFSTVTPERWNILQAHPDFASPDLLFFTHCHPDHYSRALTEQVIAQNPQVALVLPEQEFDRQLVLAGPSSHLTLEGLHMDFMRLTHEGAQYREVPHYGCILEYDGFRVLIAGDCAVADPQLRDFIGNRPIDLALLNFPWVTLRKGRHFIEQAIRPEHLVVYHLPFSHDDRWGYRDAAVKGAGQLQGVPDVRLLLEPFQREILT</sequence>
<protein>
    <submittedName>
        <fullName evidence="1">MBL fold metallo-hydrolase</fullName>
    </submittedName>
</protein>
<dbReference type="RefSeq" id="WP_136891486.1">
    <property type="nucleotide sequence ID" value="NZ_CP034413.3"/>
</dbReference>
<accession>A0A4D7AQW8</accession>
<dbReference type="SUPFAM" id="SSF56281">
    <property type="entry name" value="Metallo-hydrolase/oxidoreductase"/>
    <property type="match status" value="1"/>
</dbReference>
<proteinExistence type="predicted"/>
<dbReference type="EMBL" id="CP034413">
    <property type="protein sequence ID" value="QCI60061.1"/>
    <property type="molecule type" value="Genomic_DNA"/>
</dbReference>
<name>A0A4D7AQW8_9FIRM</name>
<dbReference type="AlphaFoldDB" id="A0A4D7AQW8"/>
<dbReference type="KEGG" id="obj:EIO64_13245"/>
<keyword evidence="2" id="KW-1185">Reference proteome</keyword>
<organism evidence="1 2">
    <name type="scientific">Dysosmobacter welbionis</name>
    <dbReference type="NCBI Taxonomy" id="2093857"/>
    <lineage>
        <taxon>Bacteria</taxon>
        <taxon>Bacillati</taxon>
        <taxon>Bacillota</taxon>
        <taxon>Clostridia</taxon>
        <taxon>Eubacteriales</taxon>
        <taxon>Oscillospiraceae</taxon>
        <taxon>Dysosmobacter</taxon>
    </lineage>
</organism>
<dbReference type="Gene3D" id="3.60.15.10">
    <property type="entry name" value="Ribonuclease Z/Hydroxyacylglutathione hydrolase-like"/>
    <property type="match status" value="1"/>
</dbReference>
<reference evidence="2" key="1">
    <citation type="submission" date="2018-12" db="EMBL/GenBank/DDBJ databases">
        <title>Dusodibacter welbiota gen. nov., sp. nov., isolated from human faeces and emended description of the Oscillibacter genus.</title>
        <authorList>
            <person name="Le Roy T."/>
            <person name="Van der Smissen P."/>
            <person name="Delzenne N."/>
            <person name="Muccioli G."/>
            <person name="Collet J.F."/>
            <person name="Cani P.D."/>
        </authorList>
    </citation>
    <scope>NUCLEOTIDE SEQUENCE [LARGE SCALE GENOMIC DNA]</scope>
    <source>
        <strain evidence="2">J115</strain>
    </source>
</reference>